<dbReference type="InterPro" id="IPR012337">
    <property type="entry name" value="RNaseH-like_sf"/>
</dbReference>
<evidence type="ECO:0000259" key="1">
    <source>
        <dbReference type="PROSITE" id="PS50994"/>
    </source>
</evidence>
<dbReference type="InterPro" id="IPR001584">
    <property type="entry name" value="Integrase_cat-core"/>
</dbReference>
<accession>A0A9X3EF33</accession>
<feature type="non-terminal residue" evidence="2">
    <location>
        <position position="1"/>
    </location>
</feature>
<sequence length="160" mass="18309">NQQWVGDVTYLKVERQWLYLSTVMDRYSRRILGWKLSKERTAEVTCQVLKQALKLTGASSQGILFHTDRGSEYGAEKVQELLKEKGMIASMNRPGKCTDNGVMESFFHSLKAEKLTGQIWKSYSGLRKAIKDYIDGFYNRSRLHSGLGYLSPLEYEAKNG</sequence>
<evidence type="ECO:0000313" key="3">
    <source>
        <dbReference type="Proteomes" id="UP001150830"/>
    </source>
</evidence>
<evidence type="ECO:0000313" key="2">
    <source>
        <dbReference type="EMBL" id="MCY0966372.1"/>
    </source>
</evidence>
<reference evidence="2" key="1">
    <citation type="submission" date="2022-11" db="EMBL/GenBank/DDBJ databases">
        <title>Parathalassolutuus dongxingensis gen. nov., sp. nov., a novel member of family Oceanospirillaceae isolated from a coastal shrimp pond in Guangxi, China.</title>
        <authorList>
            <person name="Chen H."/>
        </authorList>
    </citation>
    <scope>NUCLEOTIDE SEQUENCE</scope>
    <source>
        <strain evidence="2">G-43</strain>
    </source>
</reference>
<feature type="domain" description="Integrase catalytic" evidence="1">
    <location>
        <begin position="1"/>
        <end position="160"/>
    </location>
</feature>
<dbReference type="AlphaFoldDB" id="A0A9X3EF33"/>
<keyword evidence="3" id="KW-1185">Reference proteome</keyword>
<dbReference type="EMBL" id="JAPNOA010000042">
    <property type="protein sequence ID" value="MCY0966372.1"/>
    <property type="molecule type" value="Genomic_DNA"/>
</dbReference>
<dbReference type="PANTHER" id="PTHR46889">
    <property type="entry name" value="TRANSPOSASE INSF FOR INSERTION SEQUENCE IS3B-RELATED"/>
    <property type="match status" value="1"/>
</dbReference>
<dbReference type="NCBIfam" id="NF033516">
    <property type="entry name" value="transpos_IS3"/>
    <property type="match status" value="1"/>
</dbReference>
<dbReference type="Pfam" id="PF00665">
    <property type="entry name" value="rve"/>
    <property type="match status" value="1"/>
</dbReference>
<comment type="caution">
    <text evidence="2">The sequence shown here is derived from an EMBL/GenBank/DDBJ whole genome shotgun (WGS) entry which is preliminary data.</text>
</comment>
<organism evidence="2 3">
    <name type="scientific">Parathalassolituus penaei</name>
    <dbReference type="NCBI Taxonomy" id="2997323"/>
    <lineage>
        <taxon>Bacteria</taxon>
        <taxon>Pseudomonadati</taxon>
        <taxon>Pseudomonadota</taxon>
        <taxon>Gammaproteobacteria</taxon>
        <taxon>Oceanospirillales</taxon>
        <taxon>Oceanospirillaceae</taxon>
        <taxon>Parathalassolituus</taxon>
    </lineage>
</organism>
<dbReference type="InterPro" id="IPR036397">
    <property type="entry name" value="RNaseH_sf"/>
</dbReference>
<dbReference type="Gene3D" id="3.30.420.10">
    <property type="entry name" value="Ribonuclease H-like superfamily/Ribonuclease H"/>
    <property type="match status" value="1"/>
</dbReference>
<dbReference type="Proteomes" id="UP001150830">
    <property type="component" value="Unassembled WGS sequence"/>
</dbReference>
<dbReference type="RefSeq" id="WP_283174583.1">
    <property type="nucleotide sequence ID" value="NZ_JAPNOA010000042.1"/>
</dbReference>
<dbReference type="GO" id="GO:0003676">
    <property type="term" value="F:nucleic acid binding"/>
    <property type="evidence" value="ECO:0007669"/>
    <property type="project" value="InterPro"/>
</dbReference>
<protein>
    <submittedName>
        <fullName evidence="2">IS3 family transposase</fullName>
    </submittedName>
</protein>
<gene>
    <name evidence="2" type="ORF">OUO13_14340</name>
</gene>
<dbReference type="InterPro" id="IPR048020">
    <property type="entry name" value="Transpos_IS3"/>
</dbReference>
<proteinExistence type="predicted"/>
<dbReference type="GO" id="GO:0015074">
    <property type="term" value="P:DNA integration"/>
    <property type="evidence" value="ECO:0007669"/>
    <property type="project" value="InterPro"/>
</dbReference>
<dbReference type="Pfam" id="PF13333">
    <property type="entry name" value="rve_2"/>
    <property type="match status" value="1"/>
</dbReference>
<dbReference type="InterPro" id="IPR050900">
    <property type="entry name" value="Transposase_IS3/IS150/IS904"/>
</dbReference>
<dbReference type="PANTHER" id="PTHR46889:SF4">
    <property type="entry name" value="TRANSPOSASE INSO FOR INSERTION SEQUENCE ELEMENT IS911B-RELATED"/>
    <property type="match status" value="1"/>
</dbReference>
<name>A0A9X3EF33_9GAMM</name>
<dbReference type="SUPFAM" id="SSF53098">
    <property type="entry name" value="Ribonuclease H-like"/>
    <property type="match status" value="1"/>
</dbReference>
<dbReference type="PROSITE" id="PS50994">
    <property type="entry name" value="INTEGRASE"/>
    <property type="match status" value="1"/>
</dbReference>